<evidence type="ECO:0000313" key="2">
    <source>
        <dbReference type="Proteomes" id="UP001501578"/>
    </source>
</evidence>
<gene>
    <name evidence="1" type="ORF">GCM10009560_10380</name>
</gene>
<dbReference type="Proteomes" id="UP001501578">
    <property type="component" value="Unassembled WGS sequence"/>
</dbReference>
<evidence type="ECO:0008006" key="3">
    <source>
        <dbReference type="Google" id="ProtNLM"/>
    </source>
</evidence>
<sequence length="81" mass="9234">MVGVDHAEASGHVWRDLVERNGSVEQDRAVLGGLIGYDADPFEVELFEHASDPQVRLIDRAQRSYAGQYRRRLRRLRSRGA</sequence>
<protein>
    <recommendedName>
        <fullName evidence="3">DUF3263 domain-containing protein</fullName>
    </recommendedName>
</protein>
<comment type="caution">
    <text evidence="1">The sequence shown here is derived from an EMBL/GenBank/DDBJ whole genome shotgun (WGS) entry which is preliminary data.</text>
</comment>
<organism evidence="1 2">
    <name type="scientific">Nonomuraea longicatena</name>
    <dbReference type="NCBI Taxonomy" id="83682"/>
    <lineage>
        <taxon>Bacteria</taxon>
        <taxon>Bacillati</taxon>
        <taxon>Actinomycetota</taxon>
        <taxon>Actinomycetes</taxon>
        <taxon>Streptosporangiales</taxon>
        <taxon>Streptosporangiaceae</taxon>
        <taxon>Nonomuraea</taxon>
    </lineage>
</organism>
<dbReference type="EMBL" id="BAAAHQ010000004">
    <property type="protein sequence ID" value="GAA0915755.1"/>
    <property type="molecule type" value="Genomic_DNA"/>
</dbReference>
<reference evidence="2" key="1">
    <citation type="journal article" date="2019" name="Int. J. Syst. Evol. Microbiol.">
        <title>The Global Catalogue of Microorganisms (GCM) 10K type strain sequencing project: providing services to taxonomists for standard genome sequencing and annotation.</title>
        <authorList>
            <consortium name="The Broad Institute Genomics Platform"/>
            <consortium name="The Broad Institute Genome Sequencing Center for Infectious Disease"/>
            <person name="Wu L."/>
            <person name="Ma J."/>
        </authorList>
    </citation>
    <scope>NUCLEOTIDE SEQUENCE [LARGE SCALE GENOMIC DNA]</scope>
    <source>
        <strain evidence="2">JCM 11136</strain>
    </source>
</reference>
<proteinExistence type="predicted"/>
<evidence type="ECO:0000313" key="1">
    <source>
        <dbReference type="EMBL" id="GAA0915755.1"/>
    </source>
</evidence>
<keyword evidence="2" id="KW-1185">Reference proteome</keyword>
<accession>A0ABP3Z7N1</accession>
<name>A0ABP3Z7N1_9ACTN</name>